<reference evidence="2" key="1">
    <citation type="submission" date="2021-03" db="EMBL/GenBank/DDBJ databases">
        <title>Draft genome sequence of rust myrtle Austropuccinia psidii MF-1, a brazilian biotype.</title>
        <authorList>
            <person name="Quecine M.C."/>
            <person name="Pachon D.M.R."/>
            <person name="Bonatelli M.L."/>
            <person name="Correr F.H."/>
            <person name="Franceschini L.M."/>
            <person name="Leite T.F."/>
            <person name="Margarido G.R.A."/>
            <person name="Almeida C.A."/>
            <person name="Ferrarezi J.A."/>
            <person name="Labate C.A."/>
        </authorList>
    </citation>
    <scope>NUCLEOTIDE SEQUENCE</scope>
    <source>
        <strain evidence="2">MF-1</strain>
    </source>
</reference>
<sequence>MSPAHLRSLSIPRNQPEDQEGLSRARRPREGHLGNSGGWKDIVVNHTHSSIHIQIQKKPQTRGLEGYG</sequence>
<evidence type="ECO:0000256" key="1">
    <source>
        <dbReference type="SAM" id="MobiDB-lite"/>
    </source>
</evidence>
<comment type="caution">
    <text evidence="2">The sequence shown here is derived from an EMBL/GenBank/DDBJ whole genome shotgun (WGS) entry which is preliminary data.</text>
</comment>
<evidence type="ECO:0000313" key="3">
    <source>
        <dbReference type="Proteomes" id="UP000765509"/>
    </source>
</evidence>
<evidence type="ECO:0000313" key="2">
    <source>
        <dbReference type="EMBL" id="MBW0465964.1"/>
    </source>
</evidence>
<dbReference type="EMBL" id="AVOT02001174">
    <property type="protein sequence ID" value="MBW0465964.1"/>
    <property type="molecule type" value="Genomic_DNA"/>
</dbReference>
<keyword evidence="3" id="KW-1185">Reference proteome</keyword>
<dbReference type="AlphaFoldDB" id="A0A9Q3BIK8"/>
<gene>
    <name evidence="2" type="ORF">O181_005679</name>
</gene>
<accession>A0A9Q3BIK8</accession>
<feature type="region of interest" description="Disordered" evidence="1">
    <location>
        <begin position="1"/>
        <end position="41"/>
    </location>
</feature>
<name>A0A9Q3BIK8_9BASI</name>
<protein>
    <submittedName>
        <fullName evidence="2">Uncharacterized protein</fullName>
    </submittedName>
</protein>
<organism evidence="2 3">
    <name type="scientific">Austropuccinia psidii MF-1</name>
    <dbReference type="NCBI Taxonomy" id="1389203"/>
    <lineage>
        <taxon>Eukaryota</taxon>
        <taxon>Fungi</taxon>
        <taxon>Dikarya</taxon>
        <taxon>Basidiomycota</taxon>
        <taxon>Pucciniomycotina</taxon>
        <taxon>Pucciniomycetes</taxon>
        <taxon>Pucciniales</taxon>
        <taxon>Sphaerophragmiaceae</taxon>
        <taxon>Austropuccinia</taxon>
    </lineage>
</organism>
<proteinExistence type="predicted"/>
<dbReference type="Proteomes" id="UP000765509">
    <property type="component" value="Unassembled WGS sequence"/>
</dbReference>